<dbReference type="RefSeq" id="WP_092218745.1">
    <property type="nucleotide sequence ID" value="NZ_CP030050.1"/>
</dbReference>
<feature type="compositionally biased region" description="Basic and acidic residues" evidence="1">
    <location>
        <begin position="67"/>
        <end position="85"/>
    </location>
</feature>
<evidence type="ECO:0000313" key="3">
    <source>
        <dbReference type="Proteomes" id="UP000594015"/>
    </source>
</evidence>
<evidence type="ECO:0000256" key="1">
    <source>
        <dbReference type="SAM" id="MobiDB-lite"/>
    </source>
</evidence>
<protein>
    <submittedName>
        <fullName evidence="2">Uncharacterized protein</fullName>
    </submittedName>
</protein>
<name>A0AAE7TF46_9BRAD</name>
<evidence type="ECO:0000313" key="2">
    <source>
        <dbReference type="EMBL" id="QOZ66383.1"/>
    </source>
</evidence>
<feature type="region of interest" description="Disordered" evidence="1">
    <location>
        <begin position="65"/>
        <end position="85"/>
    </location>
</feature>
<accession>A0AAE7TF46</accession>
<sequence length="85" mass="9870">MTNDGPERVAVDHPYSWPNKSIVEKNFKQRIRAIRRGATGNALERFKDIVKEVIAGMMGWHRFRSSKLSESRRQKNCKAEHNEAC</sequence>
<proteinExistence type="predicted"/>
<dbReference type="KEGG" id="barh:WN72_08180"/>
<dbReference type="AlphaFoldDB" id="A0AAE7TF46"/>
<gene>
    <name evidence="2" type="ORF">WN72_08180</name>
</gene>
<dbReference type="EMBL" id="CP030050">
    <property type="protein sequence ID" value="QOZ66383.1"/>
    <property type="molecule type" value="Genomic_DNA"/>
</dbReference>
<reference evidence="2 3" key="1">
    <citation type="submission" date="2018-06" db="EMBL/GenBank/DDBJ databases">
        <title>Comparative genomics of Bradyrhizobium nodulating Arachidis hypogaea.</title>
        <authorList>
            <person name="Li Y."/>
        </authorList>
    </citation>
    <scope>NUCLEOTIDE SEQUENCE [LARGE SCALE GENOMIC DNA]</scope>
    <source>
        <strain evidence="2 3">CCBAU 051107</strain>
    </source>
</reference>
<dbReference type="Proteomes" id="UP000594015">
    <property type="component" value="Chromosome"/>
</dbReference>
<organism evidence="2 3">
    <name type="scientific">Bradyrhizobium arachidis</name>
    <dbReference type="NCBI Taxonomy" id="858423"/>
    <lineage>
        <taxon>Bacteria</taxon>
        <taxon>Pseudomonadati</taxon>
        <taxon>Pseudomonadota</taxon>
        <taxon>Alphaproteobacteria</taxon>
        <taxon>Hyphomicrobiales</taxon>
        <taxon>Nitrobacteraceae</taxon>
        <taxon>Bradyrhizobium</taxon>
    </lineage>
</organism>